<dbReference type="Proteomes" id="UP000246661">
    <property type="component" value="Unassembled WGS sequence"/>
</dbReference>
<keyword evidence="3" id="KW-1185">Reference proteome</keyword>
<proteinExistence type="predicted"/>
<evidence type="ECO:0000259" key="1">
    <source>
        <dbReference type="Pfam" id="PF26354"/>
    </source>
</evidence>
<dbReference type="EMBL" id="QGTX01000001">
    <property type="protein sequence ID" value="PWW24182.1"/>
    <property type="molecule type" value="Genomic_DNA"/>
</dbReference>
<dbReference type="OrthoDB" id="7803952at2"/>
<dbReference type="AlphaFoldDB" id="A0A317QLD6"/>
<dbReference type="InterPro" id="IPR058713">
    <property type="entry name" value="DMF_alpha_dom"/>
</dbReference>
<name>A0A317QLD6_9ACTN</name>
<feature type="domain" description="N,N-dimethylformamidase alpha subunit" evidence="1">
    <location>
        <begin position="16"/>
        <end position="119"/>
    </location>
</feature>
<dbReference type="Pfam" id="PF26354">
    <property type="entry name" value="DMF_alpha"/>
    <property type="match status" value="1"/>
</dbReference>
<sequence>MPLSDPTATRDKSEDWLAEFRRRRVEALRPLVTPELVEAHRANPRGPHSHELNLVLNFVRGPAEPMDGKPFVHLRVPYTEYGLALMQGRGEPVVHVEGAPYASETEAVHAAFLQRLAAHGLDGALREEDGDV</sequence>
<evidence type="ECO:0000313" key="3">
    <source>
        <dbReference type="Proteomes" id="UP000246661"/>
    </source>
</evidence>
<evidence type="ECO:0000313" key="2">
    <source>
        <dbReference type="EMBL" id="PWW24182.1"/>
    </source>
</evidence>
<reference evidence="3" key="1">
    <citation type="submission" date="2018-05" db="EMBL/GenBank/DDBJ databases">
        <authorList>
            <person name="Klenk H.-P."/>
            <person name="Huntemann M."/>
            <person name="Clum A."/>
            <person name="Pillay M."/>
            <person name="Palaniappan K."/>
            <person name="Varghese N."/>
            <person name="Mikhailova N."/>
            <person name="Stamatis D."/>
            <person name="Reddy T."/>
            <person name="Daum C."/>
            <person name="Shapiro N."/>
            <person name="Ivanova N."/>
            <person name="Kyrpides N."/>
            <person name="Woyke T."/>
        </authorList>
    </citation>
    <scope>NUCLEOTIDE SEQUENCE [LARGE SCALE GENOMIC DNA]</scope>
    <source>
        <strain evidence="3">DSM 45417</strain>
    </source>
</reference>
<comment type="caution">
    <text evidence="2">The sequence shown here is derived from an EMBL/GenBank/DDBJ whole genome shotgun (WGS) entry which is preliminary data.</text>
</comment>
<organism evidence="2 3">
    <name type="scientific">Geodermatophilus normandii</name>
    <dbReference type="NCBI Taxonomy" id="1137989"/>
    <lineage>
        <taxon>Bacteria</taxon>
        <taxon>Bacillati</taxon>
        <taxon>Actinomycetota</taxon>
        <taxon>Actinomycetes</taxon>
        <taxon>Geodermatophilales</taxon>
        <taxon>Geodermatophilaceae</taxon>
        <taxon>Geodermatophilus</taxon>
    </lineage>
</organism>
<dbReference type="RefSeq" id="WP_110006412.1">
    <property type="nucleotide sequence ID" value="NZ_QGTX01000001.1"/>
</dbReference>
<accession>A0A317QLD6</accession>
<protein>
    <recommendedName>
        <fullName evidence="1">N,N-dimethylformamidase alpha subunit domain-containing protein</fullName>
    </recommendedName>
</protein>
<gene>
    <name evidence="2" type="ORF">JD79_03360</name>
</gene>